<feature type="non-terminal residue" evidence="1">
    <location>
        <position position="132"/>
    </location>
</feature>
<comment type="caution">
    <text evidence="1">The sequence shown here is derived from an EMBL/GenBank/DDBJ whole genome shotgun (WGS) entry which is preliminary data.</text>
</comment>
<gene>
    <name evidence="1" type="ORF">SPIL2461_LOCUS16540</name>
</gene>
<organism evidence="1 2">
    <name type="scientific">Symbiodinium pilosum</name>
    <name type="common">Dinoflagellate</name>
    <dbReference type="NCBI Taxonomy" id="2952"/>
    <lineage>
        <taxon>Eukaryota</taxon>
        <taxon>Sar</taxon>
        <taxon>Alveolata</taxon>
        <taxon>Dinophyceae</taxon>
        <taxon>Suessiales</taxon>
        <taxon>Symbiodiniaceae</taxon>
        <taxon>Symbiodinium</taxon>
    </lineage>
</organism>
<evidence type="ECO:0000313" key="1">
    <source>
        <dbReference type="EMBL" id="CAE7630668.1"/>
    </source>
</evidence>
<evidence type="ECO:0000313" key="2">
    <source>
        <dbReference type="Proteomes" id="UP000649617"/>
    </source>
</evidence>
<reference evidence="1" key="1">
    <citation type="submission" date="2021-02" db="EMBL/GenBank/DDBJ databases">
        <authorList>
            <person name="Dougan E. K."/>
            <person name="Rhodes N."/>
            <person name="Thang M."/>
            <person name="Chan C."/>
        </authorList>
    </citation>
    <scope>NUCLEOTIDE SEQUENCE</scope>
</reference>
<proteinExistence type="predicted"/>
<dbReference type="EMBL" id="CAJNIZ010042649">
    <property type="protein sequence ID" value="CAE7630668.1"/>
    <property type="molecule type" value="Genomic_DNA"/>
</dbReference>
<dbReference type="AlphaFoldDB" id="A0A812VAX2"/>
<feature type="non-terminal residue" evidence="1">
    <location>
        <position position="1"/>
    </location>
</feature>
<name>A0A812VAX2_SYMPI</name>
<protein>
    <submittedName>
        <fullName evidence="1">Uncharacterized protein</fullName>
    </submittedName>
</protein>
<keyword evidence="2" id="KW-1185">Reference proteome</keyword>
<accession>A0A812VAX2</accession>
<dbReference type="Proteomes" id="UP000649617">
    <property type="component" value="Unassembled WGS sequence"/>
</dbReference>
<sequence>APFRQPVAVETGKDEGLSLMQMALEWLPALQEELEHLKANGVKIGGHVSQLRHHLDAIIPGCGNRDEALTLQSLLVSYEGEEDPDVDKNEVAIGIIMRDVQEERVMRGRCKRARMAQMDDDRALAEAMEKDA</sequence>